<feature type="transmembrane region" description="Helical" evidence="1">
    <location>
        <begin position="95"/>
        <end position="117"/>
    </location>
</feature>
<gene>
    <name evidence="2" type="ORF">F5891DRAFT_654671</name>
</gene>
<sequence>MRTQLNAGCWQILNQFLPTGLVVVLVILSECFFILRTYVLWNKNRILLAAMLCTSFMFIVASLSVTFDTTIPAAYTTSAIPGVTGCHRSSTSYQLFIPFLLSSVFELGLMILTLIRAIQSWRTNPSRLYVVLVNHNISYYACALLFSVTTVFTLLLLQDTYQTILNGFHYAILVTLATRMHLHLWQVNRHPHGSTSALVHIPIVIRGARLGPYKMTDGVGLIEFCYVLNL</sequence>
<dbReference type="EMBL" id="JABBWK010000064">
    <property type="protein sequence ID" value="KAG1895617.1"/>
    <property type="molecule type" value="Genomic_DNA"/>
</dbReference>
<dbReference type="Proteomes" id="UP001195769">
    <property type="component" value="Unassembled WGS sequence"/>
</dbReference>
<feature type="transmembrane region" description="Helical" evidence="1">
    <location>
        <begin position="12"/>
        <end position="35"/>
    </location>
</feature>
<feature type="transmembrane region" description="Helical" evidence="1">
    <location>
        <begin position="137"/>
        <end position="157"/>
    </location>
</feature>
<dbReference type="GeneID" id="64666954"/>
<dbReference type="AlphaFoldDB" id="A0AAD4HGG4"/>
<accession>A0AAD4HGG4</accession>
<dbReference type="RefSeq" id="XP_041221193.1">
    <property type="nucleotide sequence ID" value="XM_041372656.1"/>
</dbReference>
<keyword evidence="1" id="KW-0472">Membrane</keyword>
<comment type="caution">
    <text evidence="2">The sequence shown here is derived from an EMBL/GenBank/DDBJ whole genome shotgun (WGS) entry which is preliminary data.</text>
</comment>
<evidence type="ECO:0000313" key="2">
    <source>
        <dbReference type="EMBL" id="KAG1895617.1"/>
    </source>
</evidence>
<keyword evidence="1" id="KW-1133">Transmembrane helix</keyword>
<evidence type="ECO:0000256" key="1">
    <source>
        <dbReference type="SAM" id="Phobius"/>
    </source>
</evidence>
<evidence type="ECO:0000313" key="3">
    <source>
        <dbReference type="Proteomes" id="UP001195769"/>
    </source>
</evidence>
<organism evidence="2 3">
    <name type="scientific">Suillus fuscotomentosus</name>
    <dbReference type="NCBI Taxonomy" id="1912939"/>
    <lineage>
        <taxon>Eukaryota</taxon>
        <taxon>Fungi</taxon>
        <taxon>Dikarya</taxon>
        <taxon>Basidiomycota</taxon>
        <taxon>Agaricomycotina</taxon>
        <taxon>Agaricomycetes</taxon>
        <taxon>Agaricomycetidae</taxon>
        <taxon>Boletales</taxon>
        <taxon>Suillineae</taxon>
        <taxon>Suillaceae</taxon>
        <taxon>Suillus</taxon>
    </lineage>
</organism>
<reference evidence="2" key="1">
    <citation type="journal article" date="2020" name="New Phytol.">
        <title>Comparative genomics reveals dynamic genome evolution in host specialist ectomycorrhizal fungi.</title>
        <authorList>
            <person name="Lofgren L.A."/>
            <person name="Nguyen N.H."/>
            <person name="Vilgalys R."/>
            <person name="Ruytinx J."/>
            <person name="Liao H.L."/>
            <person name="Branco S."/>
            <person name="Kuo A."/>
            <person name="LaButti K."/>
            <person name="Lipzen A."/>
            <person name="Andreopoulos W."/>
            <person name="Pangilinan J."/>
            <person name="Riley R."/>
            <person name="Hundley H."/>
            <person name="Na H."/>
            <person name="Barry K."/>
            <person name="Grigoriev I.V."/>
            <person name="Stajich J.E."/>
            <person name="Kennedy P.G."/>
        </authorList>
    </citation>
    <scope>NUCLEOTIDE SEQUENCE</scope>
    <source>
        <strain evidence="2">FC203</strain>
    </source>
</reference>
<keyword evidence="1" id="KW-0812">Transmembrane</keyword>
<name>A0AAD4HGG4_9AGAM</name>
<feature type="transmembrane region" description="Helical" evidence="1">
    <location>
        <begin position="47"/>
        <end position="67"/>
    </location>
</feature>
<keyword evidence="3" id="KW-1185">Reference proteome</keyword>
<protein>
    <submittedName>
        <fullName evidence="2">Uncharacterized protein</fullName>
    </submittedName>
</protein>
<proteinExistence type="predicted"/>